<keyword evidence="1" id="KW-0812">Transmembrane</keyword>
<protein>
    <submittedName>
        <fullName evidence="2">Putative DUF2516 family protein</fullName>
    </submittedName>
</protein>
<accession>A0A0G3GU34</accession>
<name>A0A0G3GU34_9CORY</name>
<dbReference type="AlphaFoldDB" id="A0A0G3GU34"/>
<feature type="transmembrane region" description="Helical" evidence="1">
    <location>
        <begin position="7"/>
        <end position="32"/>
    </location>
</feature>
<keyword evidence="1" id="KW-1133">Transmembrane helix</keyword>
<dbReference type="RefSeq" id="WP_407921993.1">
    <property type="nucleotide sequence ID" value="NZ_CP011542.1"/>
</dbReference>
<reference evidence="2 3" key="1">
    <citation type="journal article" date="2015" name="Genome Announc.">
        <title>Complete Genome Sequence of the Type Strain Corynebacterium mustelae DSM 45274, Isolated from Various Tissues of a Male Ferret with Lethal Sepsis.</title>
        <authorList>
            <person name="Ruckert C."/>
            <person name="Eimer J."/>
            <person name="Winkler A."/>
            <person name="Tauch A."/>
        </authorList>
    </citation>
    <scope>NUCLEOTIDE SEQUENCE [LARGE SCALE GENOMIC DNA]</scope>
    <source>
        <strain evidence="2 3">DSM 45274</strain>
    </source>
</reference>
<feature type="transmembrane region" description="Helical" evidence="1">
    <location>
        <begin position="52"/>
        <end position="81"/>
    </location>
</feature>
<keyword evidence="1" id="KW-0472">Membrane</keyword>
<evidence type="ECO:0000313" key="3">
    <source>
        <dbReference type="Proteomes" id="UP000035199"/>
    </source>
</evidence>
<dbReference type="InterPro" id="IPR019662">
    <property type="entry name" value="DUF2516"/>
</dbReference>
<dbReference type="KEGG" id="cmv:CMUST_01485"/>
<dbReference type="STRING" id="571915.CMUST_01485"/>
<sequence length="97" mass="10595">MLGEINFVLNLAISGVFLAVAVAALIGAFLVISTRDDAFPAADRQSKWVWAGLLAGSSIAIFTMLPFLSWIGMVITGLYWFDVRPQIKSILGGNYEW</sequence>
<organism evidence="2 3">
    <name type="scientific">Corynebacterium mustelae</name>
    <dbReference type="NCBI Taxonomy" id="571915"/>
    <lineage>
        <taxon>Bacteria</taxon>
        <taxon>Bacillati</taxon>
        <taxon>Actinomycetota</taxon>
        <taxon>Actinomycetes</taxon>
        <taxon>Mycobacteriales</taxon>
        <taxon>Corynebacteriaceae</taxon>
        <taxon>Corynebacterium</taxon>
    </lineage>
</organism>
<gene>
    <name evidence="2" type="ORF">CMUST_01485</name>
</gene>
<reference evidence="3" key="2">
    <citation type="submission" date="2015-05" db="EMBL/GenBank/DDBJ databases">
        <title>Complete genome sequence of Corynebacterium mustelae DSM 45274, isolated from various tissues of a male ferret with lethal sepsis.</title>
        <authorList>
            <person name="Ruckert C."/>
            <person name="Albersmeier A."/>
            <person name="Winkler A."/>
            <person name="Tauch A."/>
        </authorList>
    </citation>
    <scope>NUCLEOTIDE SEQUENCE [LARGE SCALE GENOMIC DNA]</scope>
    <source>
        <strain evidence="3">DSM 45274</strain>
    </source>
</reference>
<proteinExistence type="predicted"/>
<evidence type="ECO:0000313" key="2">
    <source>
        <dbReference type="EMBL" id="AKK04646.1"/>
    </source>
</evidence>
<dbReference type="PATRIC" id="fig|571915.4.peg.308"/>
<evidence type="ECO:0000256" key="1">
    <source>
        <dbReference type="SAM" id="Phobius"/>
    </source>
</evidence>
<keyword evidence="3" id="KW-1185">Reference proteome</keyword>
<dbReference type="EMBL" id="CP011542">
    <property type="protein sequence ID" value="AKK04646.1"/>
    <property type="molecule type" value="Genomic_DNA"/>
</dbReference>
<dbReference type="Proteomes" id="UP000035199">
    <property type="component" value="Chromosome"/>
</dbReference>
<dbReference type="Pfam" id="PF10724">
    <property type="entry name" value="DUF2516"/>
    <property type="match status" value="1"/>
</dbReference>